<protein>
    <recommendedName>
        <fullName evidence="1">SHOCT domain-containing protein</fullName>
    </recommendedName>
</protein>
<proteinExistence type="predicted"/>
<dbReference type="InterPro" id="IPR018649">
    <property type="entry name" value="SHOCT"/>
</dbReference>
<evidence type="ECO:0000259" key="1">
    <source>
        <dbReference type="Pfam" id="PF09851"/>
    </source>
</evidence>
<dbReference type="AlphaFoldDB" id="A0A069AMT0"/>
<reference evidence="2" key="1">
    <citation type="submission" date="2014-07" db="EMBL/GenBank/DDBJ databases">
        <authorList>
            <person name="Monot Marc"/>
        </authorList>
    </citation>
    <scope>NUCLEOTIDE SEQUENCE</scope>
    <source>
        <strain evidence="2">7032989</strain>
    </source>
</reference>
<accession>A0A069AMT0</accession>
<dbReference type="EMBL" id="LK932742">
    <property type="protein sequence ID" value="CDS92624.1"/>
    <property type="molecule type" value="Genomic_DNA"/>
</dbReference>
<feature type="domain" description="SHOCT" evidence="1">
    <location>
        <begin position="193"/>
        <end position="220"/>
    </location>
</feature>
<dbReference type="Pfam" id="PF09851">
    <property type="entry name" value="SHOCT"/>
    <property type="match status" value="1"/>
</dbReference>
<sequence>MGTCAKNCLEKCRVEIVASGKPIKKLTKNDILECMENSKDEEGNFSNSEMVMLEYIGGHPLLNKEEFLFVVVKDNKILFKKSGKKSNDKMIDVFEVSYSEIKSVSIEKEEEVIRRYTATRIALFGPFALAMKKKTVDKKEYLIVECKDFILSFKKNDNVCATIYKKLVEYRKNNKVEDANNIADKNNVIDPLEKIKTLKELLDMGAITEEEFNAKKKELLNL</sequence>
<name>A0A069AMT0_CLODI</name>
<organism evidence="2">
    <name type="scientific">Clostridioides difficile</name>
    <name type="common">Peptoclostridium difficile</name>
    <dbReference type="NCBI Taxonomy" id="1496"/>
    <lineage>
        <taxon>Bacteria</taxon>
        <taxon>Bacillati</taxon>
        <taxon>Bacillota</taxon>
        <taxon>Clostridia</taxon>
        <taxon>Peptostreptococcales</taxon>
        <taxon>Peptostreptococcaceae</taxon>
        <taxon>Clostridioides</taxon>
    </lineage>
</organism>
<evidence type="ECO:0000313" key="2">
    <source>
        <dbReference type="EMBL" id="CDS92624.1"/>
    </source>
</evidence>
<gene>
    <name evidence="2" type="ORF">BN1095_1020023</name>
</gene>